<dbReference type="SUPFAM" id="SSF51735">
    <property type="entry name" value="NAD(P)-binding Rossmann-fold domains"/>
    <property type="match status" value="1"/>
</dbReference>
<evidence type="ECO:0000256" key="1">
    <source>
        <dbReference type="ARBA" id="ARBA00008072"/>
    </source>
</evidence>
<keyword evidence="3" id="KW-0560">Oxidoreductase</keyword>
<feature type="domain" description="Alcohol dehydrogenase-like N-terminal" evidence="5">
    <location>
        <begin position="107"/>
        <end position="198"/>
    </location>
</feature>
<evidence type="ECO:0000256" key="2">
    <source>
        <dbReference type="ARBA" id="ARBA00011245"/>
    </source>
</evidence>
<dbReference type="InterPro" id="IPR036291">
    <property type="entry name" value="NAD(P)-bd_dom_sf"/>
</dbReference>
<dbReference type="PANTHER" id="PTHR45348:SF2">
    <property type="entry name" value="ZINC-TYPE ALCOHOL DEHYDROGENASE-LIKE PROTEIN C2E1P3.01"/>
    <property type="match status" value="1"/>
</dbReference>
<reference evidence="6 7" key="1">
    <citation type="submission" date="2018-12" db="EMBL/GenBank/DDBJ databases">
        <title>Venturia inaequalis Genome Resource.</title>
        <authorList>
            <person name="Lichtner F.J."/>
        </authorList>
    </citation>
    <scope>NUCLEOTIDE SEQUENCE [LARGE SCALE GENOMIC DNA]</scope>
    <source>
        <strain evidence="6 7">120213</strain>
    </source>
</reference>
<dbReference type="Gene3D" id="3.90.180.10">
    <property type="entry name" value="Medium-chain alcohol dehydrogenases, catalytic domain"/>
    <property type="match status" value="1"/>
</dbReference>
<comment type="subunit">
    <text evidence="2">Monomer.</text>
</comment>
<dbReference type="CDD" id="cd08249">
    <property type="entry name" value="enoyl_reductase_like"/>
    <property type="match status" value="1"/>
</dbReference>
<comment type="caution">
    <text evidence="6">The sequence shown here is derived from an EMBL/GenBank/DDBJ whole genome shotgun (WGS) entry which is preliminary data.</text>
</comment>
<dbReference type="Proteomes" id="UP000447873">
    <property type="component" value="Unassembled WGS sequence"/>
</dbReference>
<evidence type="ECO:0000313" key="6">
    <source>
        <dbReference type="EMBL" id="KAE9984808.1"/>
    </source>
</evidence>
<evidence type="ECO:0000313" key="7">
    <source>
        <dbReference type="Proteomes" id="UP000447873"/>
    </source>
</evidence>
<evidence type="ECO:0000256" key="3">
    <source>
        <dbReference type="ARBA" id="ARBA00023002"/>
    </source>
</evidence>
<dbReference type="EMBL" id="WNWS01000046">
    <property type="protein sequence ID" value="KAE9984808.1"/>
    <property type="molecule type" value="Genomic_DNA"/>
</dbReference>
<name>A0A8H3VBS9_VENIN</name>
<dbReference type="Pfam" id="PF08240">
    <property type="entry name" value="ADH_N"/>
    <property type="match status" value="1"/>
</dbReference>
<evidence type="ECO:0000256" key="4">
    <source>
        <dbReference type="SAM" id="MobiDB-lite"/>
    </source>
</evidence>
<feature type="region of interest" description="Disordered" evidence="4">
    <location>
        <begin position="1"/>
        <end position="41"/>
    </location>
</feature>
<dbReference type="InterPro" id="IPR011032">
    <property type="entry name" value="GroES-like_sf"/>
</dbReference>
<proteinExistence type="inferred from homology"/>
<evidence type="ECO:0000259" key="5">
    <source>
        <dbReference type="Pfam" id="PF08240"/>
    </source>
</evidence>
<comment type="similarity">
    <text evidence="1">Belongs to the zinc-containing alcohol dehydrogenase family.</text>
</comment>
<dbReference type="SUPFAM" id="SSF50129">
    <property type="entry name" value="GroES-like"/>
    <property type="match status" value="1"/>
</dbReference>
<dbReference type="PANTHER" id="PTHR45348">
    <property type="entry name" value="HYPOTHETICAL OXIDOREDUCTASE (EUROFUNG)"/>
    <property type="match status" value="1"/>
</dbReference>
<protein>
    <recommendedName>
        <fullName evidence="5">Alcohol dehydrogenase-like N-terminal domain-containing protein</fullName>
    </recommendedName>
</protein>
<dbReference type="InterPro" id="IPR047122">
    <property type="entry name" value="Trans-enoyl_RdTase-like"/>
</dbReference>
<dbReference type="InterPro" id="IPR013154">
    <property type="entry name" value="ADH-like_N"/>
</dbReference>
<dbReference type="AlphaFoldDB" id="A0A8H3VBS9"/>
<sequence>MSLVSALPLPASVPNKQKRTHWGNSINGLRSPSPEPRAAKRAKIATAGLRTPDSEIDEEIESEFQREEVGESETVPETQKVLLLRAIKQKYEIVEGYSTPEIEPSNEDELVVKVLFVGLNPIDWKSPENSDFGFGIPVLPYLSGRDIVGVVIKAPANPSSRVQKGDVILSASTDYRDLRKAAYQSYAIAPSYNVCRVPVSTPRNSIAGLGVAFIAAVLGLSVCLGIDFGLVEKGPIGPNLRKILQGLDEESIPKDVRGECLTSITDDERPKSGDWIVIWGGSTSTAKLAAQLSKLIGLRVIKVVDVGKHGEQLSASSADLLVDSHDTERAVQIIRRVTKDNLRFAIDTIGKSTAELCQQALKQGSEGLRSHLVALSGLPKEKAEGVVHHNVPIKVHHEIKEAGEGIMVWLEKLLRDGLVRAPEAEIAPGGLEGVNDALDRMRRGEVSGKRLIVELS</sequence>
<gene>
    <name evidence="6" type="ORF">EG328_008209</name>
</gene>
<dbReference type="GO" id="GO:0016651">
    <property type="term" value="F:oxidoreductase activity, acting on NAD(P)H"/>
    <property type="evidence" value="ECO:0007669"/>
    <property type="project" value="InterPro"/>
</dbReference>
<dbReference type="Gene3D" id="3.40.50.720">
    <property type="entry name" value="NAD(P)-binding Rossmann-like Domain"/>
    <property type="match status" value="1"/>
</dbReference>
<accession>A0A8H3VBS9</accession>
<organism evidence="6 7">
    <name type="scientific">Venturia inaequalis</name>
    <name type="common">Apple scab fungus</name>
    <dbReference type="NCBI Taxonomy" id="5025"/>
    <lineage>
        <taxon>Eukaryota</taxon>
        <taxon>Fungi</taxon>
        <taxon>Dikarya</taxon>
        <taxon>Ascomycota</taxon>
        <taxon>Pezizomycotina</taxon>
        <taxon>Dothideomycetes</taxon>
        <taxon>Pleosporomycetidae</taxon>
        <taxon>Venturiales</taxon>
        <taxon>Venturiaceae</taxon>
        <taxon>Venturia</taxon>
    </lineage>
</organism>